<dbReference type="AlphaFoldDB" id="A0A7Z7ICC3"/>
<evidence type="ECO:0008006" key="4">
    <source>
        <dbReference type="Google" id="ProtNLM"/>
    </source>
</evidence>
<sequence>MKRVILIFILTSMLLPIYAKADSPALCARQYFTQLTKEGPTLGFSQSQAEITVARVARSIAFQQKVTVIYCERVLRALAWAAKSQDGIPDGDFIEVNPVWLREVIGNDETQAIALLGHELGHFLGRHFESRASIPQEQKEAEADQFAGCAVARLSGNWSALENLLSRIRTESGGNGYPSRAESLRAARQGYDDCGGNTPKTPATRASLRVAAEPDTVGISVGGFRAVDYAFKETKGIEVQIDSEDTQWFFLNGDAMTPVERFGRILGGSFPVPASGSETYHNNIFLPERIATAAKAKGQNVVQLKHTFNCRDANNNVFQVTAVLRIFVQ</sequence>
<proteinExistence type="predicted"/>
<organism evidence="2 3">
    <name type="scientific">Caballeronia arationis</name>
    <dbReference type="NCBI Taxonomy" id="1777142"/>
    <lineage>
        <taxon>Bacteria</taxon>
        <taxon>Pseudomonadati</taxon>
        <taxon>Pseudomonadota</taxon>
        <taxon>Betaproteobacteria</taxon>
        <taxon>Burkholderiales</taxon>
        <taxon>Burkholderiaceae</taxon>
        <taxon>Caballeronia</taxon>
    </lineage>
</organism>
<comment type="caution">
    <text evidence="2">The sequence shown here is derived from an EMBL/GenBank/DDBJ whole genome shotgun (WGS) entry which is preliminary data.</text>
</comment>
<gene>
    <name evidence="2" type="ORF">SAMN05446927_5263</name>
</gene>
<evidence type="ECO:0000256" key="1">
    <source>
        <dbReference type="SAM" id="SignalP"/>
    </source>
</evidence>
<protein>
    <recommendedName>
        <fullName evidence="4">Peptidase M48 domain-containing protein</fullName>
    </recommendedName>
</protein>
<dbReference type="EMBL" id="OCSU01000002">
    <property type="protein sequence ID" value="SOE81961.1"/>
    <property type="molecule type" value="Genomic_DNA"/>
</dbReference>
<feature type="signal peptide" evidence="1">
    <location>
        <begin position="1"/>
        <end position="21"/>
    </location>
</feature>
<evidence type="ECO:0000313" key="3">
    <source>
        <dbReference type="Proteomes" id="UP000219522"/>
    </source>
</evidence>
<keyword evidence="1" id="KW-0732">Signal</keyword>
<evidence type="ECO:0000313" key="2">
    <source>
        <dbReference type="EMBL" id="SOE81961.1"/>
    </source>
</evidence>
<accession>A0A7Z7ICC3</accession>
<dbReference type="Proteomes" id="UP000219522">
    <property type="component" value="Unassembled WGS sequence"/>
</dbReference>
<name>A0A7Z7ICC3_9BURK</name>
<keyword evidence="3" id="KW-1185">Reference proteome</keyword>
<feature type="chain" id="PRO_5031353073" description="Peptidase M48 domain-containing protein" evidence="1">
    <location>
        <begin position="22"/>
        <end position="329"/>
    </location>
</feature>
<reference evidence="2 3" key="1">
    <citation type="submission" date="2017-09" db="EMBL/GenBank/DDBJ databases">
        <authorList>
            <person name="Varghese N."/>
            <person name="Submissions S."/>
        </authorList>
    </citation>
    <scope>NUCLEOTIDE SEQUENCE [LARGE SCALE GENOMIC DNA]</scope>
    <source>
        <strain evidence="2 3">OK806</strain>
    </source>
</reference>
<dbReference type="RefSeq" id="WP_097190365.1">
    <property type="nucleotide sequence ID" value="NZ_OCSU01000002.1"/>
</dbReference>